<dbReference type="InterPro" id="IPR053728">
    <property type="entry name" value="Alginate_Permeability_Chnl"/>
</dbReference>
<reference evidence="3" key="1">
    <citation type="submission" date="2017-11" db="EMBL/GenBank/DDBJ databases">
        <authorList>
            <person name="Kuznetsova I."/>
            <person name="Sazanova A."/>
            <person name="Chirak E."/>
            <person name="Safronova V."/>
            <person name="Willems A."/>
        </authorList>
    </citation>
    <scope>NUCLEOTIDE SEQUENCE [LARGE SCALE GENOMIC DNA]</scope>
    <source>
        <strain evidence="3">CCBAU 03422</strain>
    </source>
</reference>
<dbReference type="AlphaFoldDB" id="A0A2P7B5U1"/>
<dbReference type="Pfam" id="PF13372">
    <property type="entry name" value="Alginate_exp"/>
    <property type="match status" value="1"/>
</dbReference>
<dbReference type="EMBL" id="PGGM01000011">
    <property type="protein sequence ID" value="PSH61823.1"/>
    <property type="molecule type" value="Genomic_DNA"/>
</dbReference>
<name>A0A2P7B5U1_9HYPH</name>
<accession>A0A2P7B5U1</accession>
<proteinExistence type="predicted"/>
<evidence type="ECO:0000313" key="3">
    <source>
        <dbReference type="Proteomes" id="UP000241764"/>
    </source>
</evidence>
<dbReference type="Gene3D" id="2.40.160.100">
    <property type="match status" value="1"/>
</dbReference>
<organism evidence="2 3">
    <name type="scientific">Phyllobacterium sophorae</name>
    <dbReference type="NCBI Taxonomy" id="1520277"/>
    <lineage>
        <taxon>Bacteria</taxon>
        <taxon>Pseudomonadati</taxon>
        <taxon>Pseudomonadota</taxon>
        <taxon>Alphaproteobacteria</taxon>
        <taxon>Hyphomicrobiales</taxon>
        <taxon>Phyllobacteriaceae</taxon>
        <taxon>Phyllobacterium</taxon>
    </lineage>
</organism>
<dbReference type="InterPro" id="IPR025388">
    <property type="entry name" value="Alginate_export_dom"/>
</dbReference>
<dbReference type="Proteomes" id="UP000241764">
    <property type="component" value="Unassembled WGS sequence"/>
</dbReference>
<dbReference type="SUPFAM" id="SSF56935">
    <property type="entry name" value="Porins"/>
    <property type="match status" value="1"/>
</dbReference>
<feature type="domain" description="Alginate export" evidence="1">
    <location>
        <begin position="81"/>
        <end position="471"/>
    </location>
</feature>
<keyword evidence="3" id="KW-1185">Reference proteome</keyword>
<comment type="caution">
    <text evidence="2">The sequence shown here is derived from an EMBL/GenBank/DDBJ whole genome shotgun (WGS) entry which is preliminary data.</text>
</comment>
<evidence type="ECO:0000259" key="1">
    <source>
        <dbReference type="Pfam" id="PF13372"/>
    </source>
</evidence>
<dbReference type="OrthoDB" id="311329at2"/>
<sequence>MTDSSASVRTRQYSLRASSVALLWGICASVTLIPAARSEERPAYKSSRSDEDWTALRDPSKRADPLDALKWIPLNGDGSWYVTIGGELRERYEYSRNPVFGLGAPARNDYLLQRAYLFADVHYGPYLRTFTELASGLIAGEAAEPSPTQKDELDILQGFGEVTLPLSQGKFSVRAGRQEMSFGSSRLVSVRESPNIRRSFDGVRVSWSGPDSERIDAFVTRPVAPQTGIFNDSNDPNQAFWGLYATANVPGIADLKADLYYFGLERKNARFAQGTADEQRQTIGTRFFGKHDAFDWNIEAAYQFGTFGTDNISAWTVSSDIGYTFEDVLFSPRLGLNADVISGDHDLHDQRLGTFNPLFPKLPYFSEANLAAPANLIDIQPNVTLQLSPKLELNIGWNPLWKEAEADSFYVPPLNPAKGTSGGTGRFIGQQITATVGWQVSDHLNLNGTYVHFSPGQRIKDAGGRSGDFVSASAQWLF</sequence>
<protein>
    <recommendedName>
        <fullName evidence="1">Alginate export domain-containing protein</fullName>
    </recommendedName>
</protein>
<evidence type="ECO:0000313" key="2">
    <source>
        <dbReference type="EMBL" id="PSH61823.1"/>
    </source>
</evidence>
<gene>
    <name evidence="2" type="ORF">CU103_21075</name>
</gene>